<keyword evidence="1" id="KW-0812">Transmembrane</keyword>
<accession>A0A8D8QM63</accession>
<feature type="transmembrane region" description="Helical" evidence="1">
    <location>
        <begin position="78"/>
        <end position="96"/>
    </location>
</feature>
<sequence length="105" mass="12187">MKFIRLPIFFILFVTFSFFLYTVFFHLYFTNTNNKFVFFVISIFFSSSVSSIFPSSYYSISFSPPSSYFSAPHSSLSLLPLLFLFLFFLFCSSRSYSSSSSRSSS</sequence>
<keyword evidence="1" id="KW-1133">Transmembrane helix</keyword>
<proteinExistence type="predicted"/>
<feature type="transmembrane region" description="Helical" evidence="1">
    <location>
        <begin position="6"/>
        <end position="29"/>
    </location>
</feature>
<feature type="transmembrane region" description="Helical" evidence="1">
    <location>
        <begin position="36"/>
        <end position="58"/>
    </location>
</feature>
<evidence type="ECO:0000313" key="2">
    <source>
        <dbReference type="EMBL" id="CAG6634553.1"/>
    </source>
</evidence>
<reference evidence="2" key="1">
    <citation type="submission" date="2021-05" db="EMBL/GenBank/DDBJ databases">
        <authorList>
            <person name="Alioto T."/>
            <person name="Alioto T."/>
            <person name="Gomez Garrido J."/>
        </authorList>
    </citation>
    <scope>NUCLEOTIDE SEQUENCE</scope>
</reference>
<dbReference type="AlphaFoldDB" id="A0A8D8QM63"/>
<evidence type="ECO:0000256" key="1">
    <source>
        <dbReference type="SAM" id="Phobius"/>
    </source>
</evidence>
<keyword evidence="1" id="KW-0472">Membrane</keyword>
<name>A0A8D8QM63_9HEMI</name>
<organism evidence="2">
    <name type="scientific">Cacopsylla melanoneura</name>
    <dbReference type="NCBI Taxonomy" id="428564"/>
    <lineage>
        <taxon>Eukaryota</taxon>
        <taxon>Metazoa</taxon>
        <taxon>Ecdysozoa</taxon>
        <taxon>Arthropoda</taxon>
        <taxon>Hexapoda</taxon>
        <taxon>Insecta</taxon>
        <taxon>Pterygota</taxon>
        <taxon>Neoptera</taxon>
        <taxon>Paraneoptera</taxon>
        <taxon>Hemiptera</taxon>
        <taxon>Sternorrhyncha</taxon>
        <taxon>Psylloidea</taxon>
        <taxon>Psyllidae</taxon>
        <taxon>Psyllinae</taxon>
        <taxon>Cacopsylla</taxon>
    </lineage>
</organism>
<dbReference type="EMBL" id="HBUF01086855">
    <property type="protein sequence ID" value="CAG6634553.1"/>
    <property type="molecule type" value="Transcribed_RNA"/>
</dbReference>
<protein>
    <submittedName>
        <fullName evidence="2">Uncharacterized protein</fullName>
    </submittedName>
</protein>